<reference evidence="6 7" key="2">
    <citation type="journal article" date="2014" name="J. Gen. Appl. Microbiol.">
        <title>The early diverging ascomycetous budding yeast Saitoella complicata has three histone deacetylases belonging to the Clr6, Hos2, and Rpd3 lineages.</title>
        <authorList>
            <person name="Nishida H."/>
            <person name="Matsumoto T."/>
            <person name="Kondo S."/>
            <person name="Hamamoto M."/>
            <person name="Yoshikawa H."/>
        </authorList>
    </citation>
    <scope>NUCLEOTIDE SEQUENCE [LARGE SCALE GENOMIC DNA]</scope>
    <source>
        <strain evidence="6 7">NRRL Y-17804</strain>
    </source>
</reference>
<protein>
    <recommendedName>
        <fullName evidence="5">CENP-V/GFA domain-containing protein</fullName>
    </recommendedName>
</protein>
<dbReference type="SUPFAM" id="SSF51316">
    <property type="entry name" value="Mss4-like"/>
    <property type="match status" value="1"/>
</dbReference>
<dbReference type="InterPro" id="IPR011057">
    <property type="entry name" value="Mss4-like_sf"/>
</dbReference>
<feature type="domain" description="CENP-V/GFA" evidence="5">
    <location>
        <begin position="4"/>
        <end position="79"/>
    </location>
</feature>
<organism evidence="6 7">
    <name type="scientific">Saitoella complicata (strain BCRC 22490 / CBS 7301 / JCM 7358 / NBRC 10748 / NRRL Y-17804)</name>
    <dbReference type="NCBI Taxonomy" id="698492"/>
    <lineage>
        <taxon>Eukaryota</taxon>
        <taxon>Fungi</taxon>
        <taxon>Dikarya</taxon>
        <taxon>Ascomycota</taxon>
        <taxon>Taphrinomycotina</taxon>
        <taxon>Taphrinomycotina incertae sedis</taxon>
        <taxon>Saitoella</taxon>
    </lineage>
</organism>
<evidence type="ECO:0000256" key="1">
    <source>
        <dbReference type="ARBA" id="ARBA00005495"/>
    </source>
</evidence>
<evidence type="ECO:0000256" key="4">
    <source>
        <dbReference type="ARBA" id="ARBA00023239"/>
    </source>
</evidence>
<dbReference type="InterPro" id="IPR006913">
    <property type="entry name" value="CENP-V/GFA"/>
</dbReference>
<comment type="caution">
    <text evidence="6">The sequence shown here is derived from an EMBL/GenBank/DDBJ whole genome shotgun (WGS) entry which is preliminary data.</text>
</comment>
<accession>A0A0E9NC36</accession>
<keyword evidence="7" id="KW-1185">Reference proteome</keyword>
<reference evidence="6 7" key="1">
    <citation type="journal article" date="2011" name="J. Gen. Appl. Microbiol.">
        <title>Draft genome sequencing of the enigmatic yeast Saitoella complicata.</title>
        <authorList>
            <person name="Nishida H."/>
            <person name="Hamamoto M."/>
            <person name="Sugiyama J."/>
        </authorList>
    </citation>
    <scope>NUCLEOTIDE SEQUENCE [LARGE SCALE GENOMIC DNA]</scope>
    <source>
        <strain evidence="6 7">NRRL Y-17804</strain>
    </source>
</reference>
<sequence>MNAISGSCNCGQITVKLDKKPDSTCLCHCTDCQRFSGAPMSGNFIVQKDEVHIEGPVKRWAGKGASGNAVERYFCPNCV</sequence>
<dbReference type="STRING" id="698492.A0A0E9NC36"/>
<name>A0A0E9NC36_SAICN</name>
<proteinExistence type="inferred from homology"/>
<evidence type="ECO:0000256" key="3">
    <source>
        <dbReference type="ARBA" id="ARBA00022833"/>
    </source>
</evidence>
<keyword evidence="3" id="KW-0862">Zinc</keyword>
<dbReference type="AlphaFoldDB" id="A0A0E9NC36"/>
<dbReference type="Pfam" id="PF04828">
    <property type="entry name" value="GFA"/>
    <property type="match status" value="1"/>
</dbReference>
<keyword evidence="4" id="KW-0456">Lyase</keyword>
<dbReference type="Proteomes" id="UP000033140">
    <property type="component" value="Unassembled WGS sequence"/>
</dbReference>
<comment type="similarity">
    <text evidence="1">Belongs to the Gfa family.</text>
</comment>
<dbReference type="GO" id="GO:0016846">
    <property type="term" value="F:carbon-sulfur lyase activity"/>
    <property type="evidence" value="ECO:0007669"/>
    <property type="project" value="InterPro"/>
</dbReference>
<gene>
    <name evidence="6" type="ORF">G7K_1597-t1</name>
</gene>
<dbReference type="PANTHER" id="PTHR33337">
    <property type="entry name" value="GFA DOMAIN-CONTAINING PROTEIN"/>
    <property type="match status" value="1"/>
</dbReference>
<evidence type="ECO:0000259" key="5">
    <source>
        <dbReference type="PROSITE" id="PS51891"/>
    </source>
</evidence>
<evidence type="ECO:0000313" key="7">
    <source>
        <dbReference type="Proteomes" id="UP000033140"/>
    </source>
</evidence>
<keyword evidence="2" id="KW-0479">Metal-binding</keyword>
<dbReference type="Gene3D" id="3.90.1590.10">
    <property type="entry name" value="glutathione-dependent formaldehyde- activating enzyme (gfa)"/>
    <property type="match status" value="1"/>
</dbReference>
<dbReference type="GO" id="GO:0046872">
    <property type="term" value="F:metal ion binding"/>
    <property type="evidence" value="ECO:0007669"/>
    <property type="project" value="UniProtKB-KW"/>
</dbReference>
<dbReference type="PANTHER" id="PTHR33337:SF40">
    <property type="entry name" value="CENP-V_GFA DOMAIN-CONTAINING PROTEIN-RELATED"/>
    <property type="match status" value="1"/>
</dbReference>
<reference evidence="6 7" key="3">
    <citation type="journal article" date="2015" name="Genome Announc.">
        <title>Draft Genome Sequence of the Archiascomycetous Yeast Saitoella complicata.</title>
        <authorList>
            <person name="Yamauchi K."/>
            <person name="Kondo S."/>
            <person name="Hamamoto M."/>
            <person name="Takahashi Y."/>
            <person name="Ogura Y."/>
            <person name="Hayashi T."/>
            <person name="Nishida H."/>
        </authorList>
    </citation>
    <scope>NUCLEOTIDE SEQUENCE [LARGE SCALE GENOMIC DNA]</scope>
    <source>
        <strain evidence="6 7">NRRL Y-17804</strain>
    </source>
</reference>
<dbReference type="PROSITE" id="PS51891">
    <property type="entry name" value="CENP_V_GFA"/>
    <property type="match status" value="1"/>
</dbReference>
<dbReference type="EMBL" id="BACD03000008">
    <property type="protein sequence ID" value="GAO47389.1"/>
    <property type="molecule type" value="Genomic_DNA"/>
</dbReference>
<evidence type="ECO:0000256" key="2">
    <source>
        <dbReference type="ARBA" id="ARBA00022723"/>
    </source>
</evidence>
<evidence type="ECO:0000313" key="6">
    <source>
        <dbReference type="EMBL" id="GAO47389.1"/>
    </source>
</evidence>